<dbReference type="AlphaFoldDB" id="R8MET6"/>
<comment type="caution">
    <text evidence="1">The sequence shown here is derived from an EMBL/GenBank/DDBJ whole genome shotgun (WGS) entry which is preliminary data.</text>
</comment>
<sequence length="77" mass="9079">MAIKRIQVVVKETGKTWEESSVVADVTLKDLPDEYEEQKSHIDSRAEMIAHVYKKQVRWNYYGHLTGNYIGNQYLYN</sequence>
<proteinExistence type="predicted"/>
<name>R8MET6_BACCX</name>
<dbReference type="EMBL" id="AHFE01000075">
    <property type="protein sequence ID" value="EOP32273.1"/>
    <property type="molecule type" value="Genomic_DNA"/>
</dbReference>
<evidence type="ECO:0000313" key="2">
    <source>
        <dbReference type="Proteomes" id="UP000014020"/>
    </source>
</evidence>
<dbReference type="PATRIC" id="fig|1053236.3.peg.6172"/>
<dbReference type="RefSeq" id="WP_016121257.1">
    <property type="nucleotide sequence ID" value="NZ_KB976684.1"/>
</dbReference>
<accession>R8MET6</accession>
<dbReference type="HOGENOM" id="CLU_2713764_0_0_9"/>
<organism evidence="1 2">
    <name type="scientific">Bacillus cereus (strain VD146)</name>
    <dbReference type="NCBI Taxonomy" id="1053236"/>
    <lineage>
        <taxon>Bacteria</taxon>
        <taxon>Bacillati</taxon>
        <taxon>Bacillota</taxon>
        <taxon>Bacilli</taxon>
        <taxon>Bacillales</taxon>
        <taxon>Bacillaceae</taxon>
        <taxon>Bacillus</taxon>
        <taxon>Bacillus cereus group</taxon>
    </lineage>
</organism>
<dbReference type="Proteomes" id="UP000014020">
    <property type="component" value="Unassembled WGS sequence"/>
</dbReference>
<evidence type="ECO:0000313" key="1">
    <source>
        <dbReference type="EMBL" id="EOP32273.1"/>
    </source>
</evidence>
<gene>
    <name evidence="1" type="ORF">IK1_05809</name>
</gene>
<protein>
    <submittedName>
        <fullName evidence="1">Uncharacterized protein</fullName>
    </submittedName>
</protein>
<reference evidence="2" key="1">
    <citation type="submission" date="2012-12" db="EMBL/GenBank/DDBJ databases">
        <title>The genome sequence of Bacillus cereus VD146.</title>
        <authorList>
            <consortium name="The Broad Institute Genome Sequencing Platform"/>
            <consortium name="The Broad Institute Genome Sequencing Center for Infectious Disease"/>
            <person name="Feldgarden M."/>
            <person name="Van der Auwera G.A."/>
            <person name="Mahillon J."/>
            <person name="Duprez V."/>
            <person name="Timmery S."/>
            <person name="Mattelet C."/>
            <person name="Dierick K."/>
            <person name="Sun M."/>
            <person name="Yu Z."/>
            <person name="Zhu L."/>
            <person name="Hu X."/>
            <person name="Shank E.B."/>
            <person name="Swiecicka I."/>
            <person name="Hansen B.M."/>
            <person name="Andrup L."/>
            <person name="Walker B."/>
            <person name="Young S.K."/>
            <person name="Zeng Q."/>
            <person name="Gargeya S."/>
            <person name="Fitzgerald M."/>
            <person name="Haas B."/>
            <person name="Abouelleil A."/>
            <person name="Alvarado L."/>
            <person name="Arachchi H.M."/>
            <person name="Berlin A.M."/>
            <person name="Chapman S.B."/>
            <person name="Dewar J."/>
            <person name="Goldberg J."/>
            <person name="Griggs A."/>
            <person name="Gujja S."/>
            <person name="Hansen M."/>
            <person name="Howarth C."/>
            <person name="Imamovic A."/>
            <person name="Larimer J."/>
            <person name="McCowan C."/>
            <person name="Murphy C."/>
            <person name="Neiman D."/>
            <person name="Pearson M."/>
            <person name="Priest M."/>
            <person name="Roberts A."/>
            <person name="Saif S."/>
            <person name="Shea T."/>
            <person name="Sisk P."/>
            <person name="Sykes S."/>
            <person name="Wortman J."/>
            <person name="Nusbaum C."/>
            <person name="Birren B."/>
        </authorList>
    </citation>
    <scope>NUCLEOTIDE SEQUENCE [LARGE SCALE GENOMIC DNA]</scope>
    <source>
        <strain evidence="2">VD146</strain>
    </source>
</reference>